<accession>A0ABW3AH03</accession>
<reference evidence="3" key="1">
    <citation type="journal article" date="2019" name="Int. J. Syst. Evol. Microbiol.">
        <title>The Global Catalogue of Microorganisms (GCM) 10K type strain sequencing project: providing services to taxonomists for standard genome sequencing and annotation.</title>
        <authorList>
            <consortium name="The Broad Institute Genomics Platform"/>
            <consortium name="The Broad Institute Genome Sequencing Center for Infectious Disease"/>
            <person name="Wu L."/>
            <person name="Ma J."/>
        </authorList>
    </citation>
    <scope>NUCLEOTIDE SEQUENCE [LARGE SCALE GENOMIC DNA]</scope>
    <source>
        <strain evidence="3">CCUG 54523</strain>
    </source>
</reference>
<keyword evidence="1" id="KW-0472">Membrane</keyword>
<evidence type="ECO:0000256" key="1">
    <source>
        <dbReference type="SAM" id="Phobius"/>
    </source>
</evidence>
<feature type="transmembrane region" description="Helical" evidence="1">
    <location>
        <begin position="6"/>
        <end position="39"/>
    </location>
</feature>
<dbReference type="EMBL" id="JBHTII010000001">
    <property type="protein sequence ID" value="MFD0790223.1"/>
    <property type="molecule type" value="Genomic_DNA"/>
</dbReference>
<sequence length="61" mass="6769">MDTDTSGWIAGLGIAGVLFAIVLYLGTLALTLWVFYLIIRTAVKNGILRADEERARRRYPG</sequence>
<gene>
    <name evidence="2" type="ORF">ACFQ0P_07435</name>
</gene>
<comment type="caution">
    <text evidence="2">The sequence shown here is derived from an EMBL/GenBank/DDBJ whole genome shotgun (WGS) entry which is preliminary data.</text>
</comment>
<keyword evidence="1" id="KW-0812">Transmembrane</keyword>
<name>A0ABW3AH03_9MICO</name>
<keyword evidence="1" id="KW-1133">Transmembrane helix</keyword>
<evidence type="ECO:0000313" key="2">
    <source>
        <dbReference type="EMBL" id="MFD0790223.1"/>
    </source>
</evidence>
<organism evidence="2 3">
    <name type="scientific">Microbacterium insulae</name>
    <dbReference type="NCBI Taxonomy" id="483014"/>
    <lineage>
        <taxon>Bacteria</taxon>
        <taxon>Bacillati</taxon>
        <taxon>Actinomycetota</taxon>
        <taxon>Actinomycetes</taxon>
        <taxon>Micrococcales</taxon>
        <taxon>Microbacteriaceae</taxon>
        <taxon>Microbacterium</taxon>
    </lineage>
</organism>
<proteinExistence type="predicted"/>
<dbReference type="RefSeq" id="WP_204977943.1">
    <property type="nucleotide sequence ID" value="NZ_JBHTII010000001.1"/>
</dbReference>
<evidence type="ECO:0000313" key="3">
    <source>
        <dbReference type="Proteomes" id="UP001597055"/>
    </source>
</evidence>
<protein>
    <submittedName>
        <fullName evidence="2">Uncharacterized protein</fullName>
    </submittedName>
</protein>
<keyword evidence="3" id="KW-1185">Reference proteome</keyword>
<dbReference type="Proteomes" id="UP001597055">
    <property type="component" value="Unassembled WGS sequence"/>
</dbReference>